<dbReference type="Proteomes" id="UP001493153">
    <property type="component" value="Chromosome"/>
</dbReference>
<organism evidence="2 3">
    <name type="scientific">Mycetohabitans rhizoxinica</name>
    <dbReference type="NCBI Taxonomy" id="412963"/>
    <lineage>
        <taxon>Bacteria</taxon>
        <taxon>Pseudomonadati</taxon>
        <taxon>Pseudomonadota</taxon>
        <taxon>Betaproteobacteria</taxon>
        <taxon>Burkholderiales</taxon>
        <taxon>Burkholderiaceae</taxon>
        <taxon>Mycetohabitans</taxon>
    </lineage>
</organism>
<proteinExistence type="predicted"/>
<name>A0ABZ2PUQ7_9BURK</name>
<sequence>MIQPGKPAQNVFIESLNSKFSDERVNKHGFTSLVRARAAVAV</sequence>
<feature type="domain" description="Integrase catalytic" evidence="1">
    <location>
        <begin position="1"/>
        <end position="41"/>
    </location>
</feature>
<evidence type="ECO:0000313" key="3">
    <source>
        <dbReference type="Proteomes" id="UP001493153"/>
    </source>
</evidence>
<accession>A0ABZ2PUQ7</accession>
<evidence type="ECO:0000313" key="2">
    <source>
        <dbReference type="EMBL" id="WXK38510.1"/>
    </source>
</evidence>
<evidence type="ECO:0000259" key="1">
    <source>
        <dbReference type="Pfam" id="PF13683"/>
    </source>
</evidence>
<protein>
    <submittedName>
        <fullName evidence="2">Transposase</fullName>
    </submittedName>
</protein>
<gene>
    <name evidence="2" type="ORF">IHE29_04145</name>
</gene>
<reference evidence="2 3" key="1">
    <citation type="submission" date="2020-09" db="EMBL/GenBank/DDBJ databases">
        <title>Genome sequences of Mycetohabitans spp.</title>
        <authorList>
            <person name="Carter M.E."/>
            <person name="Carpenter S.C.D."/>
            <person name="Bogdanove A.J."/>
        </authorList>
    </citation>
    <scope>NUCLEOTIDE SEQUENCE [LARGE SCALE GENOMIC DNA]</scope>
    <source>
        <strain evidence="2 3">B12</strain>
    </source>
</reference>
<keyword evidence="3" id="KW-1185">Reference proteome</keyword>
<dbReference type="EMBL" id="CP062176">
    <property type="protein sequence ID" value="WXK38510.1"/>
    <property type="molecule type" value="Genomic_DNA"/>
</dbReference>
<dbReference type="InterPro" id="IPR001584">
    <property type="entry name" value="Integrase_cat-core"/>
</dbReference>
<dbReference type="Pfam" id="PF13683">
    <property type="entry name" value="rve_3"/>
    <property type="match status" value="1"/>
</dbReference>